<dbReference type="RefSeq" id="WP_162840901.1">
    <property type="nucleotide sequence ID" value="NZ_FOCG01000002.1"/>
</dbReference>
<evidence type="ECO:0000313" key="1">
    <source>
        <dbReference type="EMBL" id="SEM97091.1"/>
    </source>
</evidence>
<evidence type="ECO:0000313" key="2">
    <source>
        <dbReference type="Proteomes" id="UP000199158"/>
    </source>
</evidence>
<accession>A0A1H8CPA7</accession>
<organism evidence="1 2">
    <name type="scientific">Hydrogenoanaerobacterium saccharovorans</name>
    <dbReference type="NCBI Taxonomy" id="474960"/>
    <lineage>
        <taxon>Bacteria</taxon>
        <taxon>Bacillati</taxon>
        <taxon>Bacillota</taxon>
        <taxon>Clostridia</taxon>
        <taxon>Eubacteriales</taxon>
        <taxon>Oscillospiraceae</taxon>
        <taxon>Hydrogenoanaerobacterium</taxon>
    </lineage>
</organism>
<dbReference type="EMBL" id="FOCG01000002">
    <property type="protein sequence ID" value="SEM97091.1"/>
    <property type="molecule type" value="Genomic_DNA"/>
</dbReference>
<dbReference type="STRING" id="474960.SAMN05216180_2272"/>
<protein>
    <submittedName>
        <fullName evidence="1">Uncharacterized protein</fullName>
    </submittedName>
</protein>
<keyword evidence="2" id="KW-1185">Reference proteome</keyword>
<gene>
    <name evidence="1" type="ORF">SAMN05216180_2272</name>
</gene>
<sequence>MPDYQKMYHVLFNQITNTIEDLQRVQQQTEELYVCAQELAPSLPTEQDVR</sequence>
<name>A0A1H8CPA7_9FIRM</name>
<dbReference type="AlphaFoldDB" id="A0A1H8CPA7"/>
<dbReference type="Proteomes" id="UP000199158">
    <property type="component" value="Unassembled WGS sequence"/>
</dbReference>
<proteinExistence type="predicted"/>
<reference evidence="1 2" key="1">
    <citation type="submission" date="2016-10" db="EMBL/GenBank/DDBJ databases">
        <authorList>
            <person name="de Groot N.N."/>
        </authorList>
    </citation>
    <scope>NUCLEOTIDE SEQUENCE [LARGE SCALE GENOMIC DNA]</scope>
    <source>
        <strain evidence="1 2">CGMCC 1.5070</strain>
    </source>
</reference>